<dbReference type="GO" id="GO:0005634">
    <property type="term" value="C:nucleus"/>
    <property type="evidence" value="ECO:0007669"/>
    <property type="project" value="TreeGrafter"/>
</dbReference>
<dbReference type="PANTHER" id="PTHR31913:SF0">
    <property type="entry name" value="VACUOLAR IMPORT AND DEGRADATION PROTEIN 27"/>
    <property type="match status" value="1"/>
</dbReference>
<dbReference type="InterPro" id="IPR013863">
    <property type="entry name" value="VID27_C"/>
</dbReference>
<evidence type="ECO:0000259" key="1">
    <source>
        <dbReference type="Pfam" id="PF08553"/>
    </source>
</evidence>
<dbReference type="Pfam" id="PF08553">
    <property type="entry name" value="VID27"/>
    <property type="match status" value="1"/>
</dbReference>
<dbReference type="InterPro" id="IPR040768">
    <property type="entry name" value="Vid27_PH"/>
</dbReference>
<dbReference type="STRING" id="35722.A0A0B7NXC1"/>
<evidence type="ECO:0000259" key="2">
    <source>
        <dbReference type="Pfam" id="PF17747"/>
    </source>
</evidence>
<evidence type="ECO:0000313" key="5">
    <source>
        <dbReference type="Proteomes" id="UP000054107"/>
    </source>
</evidence>
<dbReference type="InterPro" id="IPR040458">
    <property type="entry name" value="Vid27"/>
</dbReference>
<dbReference type="InterPro" id="IPR040979">
    <property type="entry name" value="Vid27_N"/>
</dbReference>
<dbReference type="Proteomes" id="UP000054107">
    <property type="component" value="Unassembled WGS sequence"/>
</dbReference>
<gene>
    <name evidence="4" type="primary">PARPA_14126.1 scaffold 47922</name>
</gene>
<dbReference type="Pfam" id="PF17747">
    <property type="entry name" value="VID27_PH"/>
    <property type="match status" value="1"/>
</dbReference>
<dbReference type="PANTHER" id="PTHR31913">
    <property type="entry name" value="VACUOLAR IMPORT AND DEGRADATION PROTEIN 27"/>
    <property type="match status" value="1"/>
</dbReference>
<keyword evidence="5" id="KW-1185">Reference proteome</keyword>
<dbReference type="OrthoDB" id="10251113at2759"/>
<dbReference type="SUPFAM" id="SSF50978">
    <property type="entry name" value="WD40 repeat-like"/>
    <property type="match status" value="1"/>
</dbReference>
<feature type="domain" description="Vacuolar import/degradation Vid27 C-terminal" evidence="1">
    <location>
        <begin position="318"/>
        <end position="571"/>
    </location>
</feature>
<dbReference type="Gene3D" id="2.130.10.10">
    <property type="entry name" value="YVTN repeat-like/Quinoprotein amine dehydrogenase"/>
    <property type="match status" value="1"/>
</dbReference>
<dbReference type="GO" id="GO:0005737">
    <property type="term" value="C:cytoplasm"/>
    <property type="evidence" value="ECO:0007669"/>
    <property type="project" value="TreeGrafter"/>
</dbReference>
<evidence type="ECO:0000313" key="4">
    <source>
        <dbReference type="EMBL" id="CEP19809.1"/>
    </source>
</evidence>
<dbReference type="AlphaFoldDB" id="A0A0B7NXC1"/>
<dbReference type="Pfam" id="PF17748">
    <property type="entry name" value="VID27_N"/>
    <property type="match status" value="1"/>
</dbReference>
<name>A0A0B7NXC1_9FUNG</name>
<reference evidence="4 5" key="1">
    <citation type="submission" date="2014-09" db="EMBL/GenBank/DDBJ databases">
        <authorList>
            <person name="Ellenberger Sabrina"/>
        </authorList>
    </citation>
    <scope>NUCLEOTIDE SEQUENCE [LARGE SCALE GENOMIC DNA]</scope>
    <source>
        <strain evidence="4 5">CBS 412.66</strain>
    </source>
</reference>
<protein>
    <submittedName>
        <fullName evidence="4">Uncharacterized protein</fullName>
    </submittedName>
</protein>
<dbReference type="EMBL" id="LN734086">
    <property type="protein sequence ID" value="CEP19809.1"/>
    <property type="molecule type" value="Genomic_DNA"/>
</dbReference>
<dbReference type="InterPro" id="IPR015943">
    <property type="entry name" value="WD40/YVTN_repeat-like_dom_sf"/>
</dbReference>
<feature type="domain" description="Vid27 N-terminal" evidence="3">
    <location>
        <begin position="7"/>
        <end position="72"/>
    </location>
</feature>
<accession>A0A0B7NXC1</accession>
<organism evidence="4 5">
    <name type="scientific">Parasitella parasitica</name>
    <dbReference type="NCBI Taxonomy" id="35722"/>
    <lineage>
        <taxon>Eukaryota</taxon>
        <taxon>Fungi</taxon>
        <taxon>Fungi incertae sedis</taxon>
        <taxon>Mucoromycota</taxon>
        <taxon>Mucoromycotina</taxon>
        <taxon>Mucoromycetes</taxon>
        <taxon>Mucorales</taxon>
        <taxon>Mucorineae</taxon>
        <taxon>Mucoraceae</taxon>
        <taxon>Parasitella</taxon>
    </lineage>
</organism>
<evidence type="ECO:0000259" key="3">
    <source>
        <dbReference type="Pfam" id="PF17748"/>
    </source>
</evidence>
<feature type="domain" description="Vid27 PH-like" evidence="2">
    <location>
        <begin position="141"/>
        <end position="248"/>
    </location>
</feature>
<proteinExistence type="predicted"/>
<sequence>MHLKLYGSNNASNRVSITWFNEEHDELFDFSCGESVETEDIKLFMSFLYDCIYENSYQMFKSNATEADIRQLLPARDLPKMSSIVLEKQQNFQQNLVLNQKYNDIILAFSVQQNTATQLQFDYVPYKGSRLLKDQIIVEYVSSIQAELHEYIPRDGSFAIKADVCTVDLARLQNNFTCIALIISDSQKIPPICQMVDHQMNPNFSKAAKSFTWNYEENGHIYSFMLRIPSEEFYDDFRASFAQCLFESSTRVPFRKSRRSDQNYVISAFGNSVLDCFDPLEYSWDEEHPTLEDNVESYESSSADPEEINFYKASNAKNPILLSACKTSQLIVIEDDNIAVYQQIQDQVLFSRVFYGIQTLDNQDLLVNHAILYQNELYLLLLDTKNPHNINKIHKFDIALGKVVDEWHIEDEDPLLVITPSYKSAAQTDEQTICGMTSSAVFRIDPLQPGKNKIVGSEYKKHITKTYFAVAASTESGYLAVAGKRGDIRLFSALNTVAKTTLPSIGEPILALDTTASGRYIIATCADFLILIDVEQQYTDEKPTPIILRLKSEHVMLMKRPAKFSKAYFDMKNRIIVPAATLKVRR</sequence>
<dbReference type="InterPro" id="IPR036322">
    <property type="entry name" value="WD40_repeat_dom_sf"/>
</dbReference>